<evidence type="ECO:0000313" key="2">
    <source>
        <dbReference type="EMBL" id="EGT38668.1"/>
    </source>
</evidence>
<organism evidence="3">
    <name type="scientific">Caenorhabditis brenneri</name>
    <name type="common">Nematode worm</name>
    <dbReference type="NCBI Taxonomy" id="135651"/>
    <lineage>
        <taxon>Eukaryota</taxon>
        <taxon>Metazoa</taxon>
        <taxon>Ecdysozoa</taxon>
        <taxon>Nematoda</taxon>
        <taxon>Chromadorea</taxon>
        <taxon>Rhabditida</taxon>
        <taxon>Rhabditina</taxon>
        <taxon>Rhabditomorpha</taxon>
        <taxon>Rhabditoidea</taxon>
        <taxon>Rhabditidae</taxon>
        <taxon>Peloderinae</taxon>
        <taxon>Caenorhabditis</taxon>
    </lineage>
</organism>
<feature type="region of interest" description="Disordered" evidence="1">
    <location>
        <begin position="43"/>
        <end position="64"/>
    </location>
</feature>
<proteinExistence type="predicted"/>
<dbReference type="Proteomes" id="UP000008068">
    <property type="component" value="Unassembled WGS sequence"/>
</dbReference>
<keyword evidence="3" id="KW-1185">Reference proteome</keyword>
<evidence type="ECO:0000313" key="3">
    <source>
        <dbReference type="Proteomes" id="UP000008068"/>
    </source>
</evidence>
<dbReference type="EMBL" id="GL379962">
    <property type="protein sequence ID" value="EGT38668.1"/>
    <property type="molecule type" value="Genomic_DNA"/>
</dbReference>
<accession>G0NW78</accession>
<reference evidence="3" key="1">
    <citation type="submission" date="2011-07" db="EMBL/GenBank/DDBJ databases">
        <authorList>
            <consortium name="Caenorhabditis brenneri Sequencing and Analysis Consortium"/>
            <person name="Wilson R.K."/>
        </authorList>
    </citation>
    <scope>NUCLEOTIDE SEQUENCE [LARGE SCALE GENOMIC DNA]</scope>
    <source>
        <strain evidence="3">PB2801</strain>
    </source>
</reference>
<name>G0NW78_CAEBE</name>
<dbReference type="InParanoid" id="G0NW78"/>
<feature type="compositionally biased region" description="Acidic residues" evidence="1">
    <location>
        <begin position="48"/>
        <end position="62"/>
    </location>
</feature>
<gene>
    <name evidence="2" type="ORF">CAEBREN_15218</name>
</gene>
<evidence type="ECO:0000256" key="1">
    <source>
        <dbReference type="SAM" id="MobiDB-lite"/>
    </source>
</evidence>
<dbReference type="AlphaFoldDB" id="G0NW78"/>
<sequence>MAMMKITFHLATYSMKSSKNQESKVNILQIDFESKTRIEYVGGYVSDPESEESEQEEEDEEKLPDFENYAAADEANEEMLEFSDDEEKIEENDGMNSFENTKNTFEWDEAIACIPLIF</sequence>
<protein>
    <submittedName>
        <fullName evidence="2">Uncharacterized protein</fullName>
    </submittedName>
</protein>
<dbReference type="HOGENOM" id="CLU_2075209_0_0_1"/>